<organism evidence="2 3">
    <name type="scientific">Zizania palustris</name>
    <name type="common">Northern wild rice</name>
    <dbReference type="NCBI Taxonomy" id="103762"/>
    <lineage>
        <taxon>Eukaryota</taxon>
        <taxon>Viridiplantae</taxon>
        <taxon>Streptophyta</taxon>
        <taxon>Embryophyta</taxon>
        <taxon>Tracheophyta</taxon>
        <taxon>Spermatophyta</taxon>
        <taxon>Magnoliopsida</taxon>
        <taxon>Liliopsida</taxon>
        <taxon>Poales</taxon>
        <taxon>Poaceae</taxon>
        <taxon>BOP clade</taxon>
        <taxon>Oryzoideae</taxon>
        <taxon>Oryzeae</taxon>
        <taxon>Zizaniinae</taxon>
        <taxon>Zizania</taxon>
    </lineage>
</organism>
<comment type="caution">
    <text evidence="2">The sequence shown here is derived from an EMBL/GenBank/DDBJ whole genome shotgun (WGS) entry which is preliminary data.</text>
</comment>
<evidence type="ECO:0000256" key="1">
    <source>
        <dbReference type="SAM" id="MobiDB-lite"/>
    </source>
</evidence>
<dbReference type="EMBL" id="JAAALK010000283">
    <property type="protein sequence ID" value="KAG8073377.1"/>
    <property type="molecule type" value="Genomic_DNA"/>
</dbReference>
<accession>A0A8J5SP07</accession>
<keyword evidence="3" id="KW-1185">Reference proteome</keyword>
<reference evidence="2" key="2">
    <citation type="submission" date="2021-02" db="EMBL/GenBank/DDBJ databases">
        <authorList>
            <person name="Kimball J.A."/>
            <person name="Haas M.W."/>
            <person name="Macchietto M."/>
            <person name="Kono T."/>
            <person name="Duquette J."/>
            <person name="Shao M."/>
        </authorList>
    </citation>
    <scope>NUCLEOTIDE SEQUENCE</scope>
    <source>
        <tissue evidence="2">Fresh leaf tissue</tissue>
    </source>
</reference>
<reference evidence="2" key="1">
    <citation type="journal article" date="2021" name="bioRxiv">
        <title>Whole Genome Assembly and Annotation of Northern Wild Rice, Zizania palustris L., Supports a Whole Genome Duplication in the Zizania Genus.</title>
        <authorList>
            <person name="Haas M."/>
            <person name="Kono T."/>
            <person name="Macchietto M."/>
            <person name="Millas R."/>
            <person name="McGilp L."/>
            <person name="Shao M."/>
            <person name="Duquette J."/>
            <person name="Hirsch C.N."/>
            <person name="Kimball J."/>
        </authorList>
    </citation>
    <scope>NUCLEOTIDE SEQUENCE</scope>
    <source>
        <tissue evidence="2">Fresh leaf tissue</tissue>
    </source>
</reference>
<gene>
    <name evidence="2" type="ORF">GUJ93_ZPchr0006g45316</name>
</gene>
<dbReference type="Proteomes" id="UP000729402">
    <property type="component" value="Unassembled WGS sequence"/>
</dbReference>
<evidence type="ECO:0000313" key="2">
    <source>
        <dbReference type="EMBL" id="KAG8073377.1"/>
    </source>
</evidence>
<feature type="region of interest" description="Disordered" evidence="1">
    <location>
        <begin position="44"/>
        <end position="68"/>
    </location>
</feature>
<dbReference type="AlphaFoldDB" id="A0A8J5SP07"/>
<evidence type="ECO:0000313" key="3">
    <source>
        <dbReference type="Proteomes" id="UP000729402"/>
    </source>
</evidence>
<name>A0A8J5SP07_ZIZPA</name>
<feature type="compositionally biased region" description="Polar residues" evidence="1">
    <location>
        <begin position="57"/>
        <end position="68"/>
    </location>
</feature>
<proteinExistence type="predicted"/>
<protein>
    <submittedName>
        <fullName evidence="2">Uncharacterized protein</fullName>
    </submittedName>
</protein>
<sequence length="83" mass="8725">MGTGHGEMVVELDDCKRSRNCPAANTNSCNEMAAAAAAAGLRETESLRTAASEDSAPLSSQGEFRQSSRSSLFITLTLRPGPH</sequence>